<dbReference type="InterPro" id="IPR002201">
    <property type="entry name" value="Glyco_trans_9"/>
</dbReference>
<gene>
    <name evidence="3" type="ORF">SAMN04244559_01493</name>
</gene>
<name>A0A1H6HE01_MAGFU</name>
<dbReference type="Pfam" id="PF01075">
    <property type="entry name" value="Glyco_transf_9"/>
    <property type="match status" value="1"/>
</dbReference>
<sequence length="309" mass="33413">MTPRRILVIKLGALGDFVQALGPFAAIRARFPDASITLLTTRPFVGLARACPWFDEVWIDDKPRFWQVRRLLSLRRRLRGGGFDRVYDLQTSDRSSSYFRLLGGGVEWSGIARCCSHPHANPHRDRMHTIERQREQLAMADIPEVPPPDLSWVAGGTAAEFGLSAPFVLICPGGAPHRPGKRWPAERFGAVAARLAKRGLIPVLLGTEAEAEAIAAIRAACPEAIDLAGRTGFLDILSLGRDAVAAIGNDTGPMHLIAATGCPSVVLFSAESNPDLCAPRGRVTILRRPVLADLGEAEASAALIRLLPN</sequence>
<dbReference type="PANTHER" id="PTHR30160:SF1">
    <property type="entry name" value="LIPOPOLYSACCHARIDE 1,2-N-ACETYLGLUCOSAMINETRANSFERASE-RELATED"/>
    <property type="match status" value="1"/>
</dbReference>
<organism evidence="3 4">
    <name type="scientific">Magnetospirillum fulvum</name>
    <name type="common">Rhodospirillum fulvum</name>
    <dbReference type="NCBI Taxonomy" id="1082"/>
    <lineage>
        <taxon>Bacteria</taxon>
        <taxon>Pseudomonadati</taxon>
        <taxon>Pseudomonadota</taxon>
        <taxon>Alphaproteobacteria</taxon>
        <taxon>Rhodospirillales</taxon>
        <taxon>Rhodospirillaceae</taxon>
        <taxon>Magnetospirillum</taxon>
    </lineage>
</organism>
<proteinExistence type="predicted"/>
<dbReference type="AlphaFoldDB" id="A0A1H6HE01"/>
<dbReference type="GO" id="GO:0009244">
    <property type="term" value="P:lipopolysaccharide core region biosynthetic process"/>
    <property type="evidence" value="ECO:0007669"/>
    <property type="project" value="TreeGrafter"/>
</dbReference>
<reference evidence="4" key="1">
    <citation type="submission" date="2016-10" db="EMBL/GenBank/DDBJ databases">
        <authorList>
            <person name="Varghese N."/>
            <person name="Submissions S."/>
        </authorList>
    </citation>
    <scope>NUCLEOTIDE SEQUENCE [LARGE SCALE GENOMIC DNA]</scope>
    <source>
        <strain evidence="4">DSM 13234</strain>
    </source>
</reference>
<protein>
    <submittedName>
        <fullName evidence="3">ADP-heptose:LPS heptosyltransferase</fullName>
    </submittedName>
</protein>
<keyword evidence="2 3" id="KW-0808">Transferase</keyword>
<dbReference type="SUPFAM" id="SSF53756">
    <property type="entry name" value="UDP-Glycosyltransferase/glycogen phosphorylase"/>
    <property type="match status" value="1"/>
</dbReference>
<dbReference type="CDD" id="cd03789">
    <property type="entry name" value="GT9_LPS_heptosyltransferase"/>
    <property type="match status" value="1"/>
</dbReference>
<dbReference type="RefSeq" id="WP_074767099.1">
    <property type="nucleotide sequence ID" value="NZ_FNWO01000005.1"/>
</dbReference>
<keyword evidence="1" id="KW-0328">Glycosyltransferase</keyword>
<dbReference type="GO" id="GO:0005829">
    <property type="term" value="C:cytosol"/>
    <property type="evidence" value="ECO:0007669"/>
    <property type="project" value="TreeGrafter"/>
</dbReference>
<dbReference type="GO" id="GO:0008713">
    <property type="term" value="F:ADP-heptose-lipopolysaccharide heptosyltransferase activity"/>
    <property type="evidence" value="ECO:0007669"/>
    <property type="project" value="TreeGrafter"/>
</dbReference>
<dbReference type="OrthoDB" id="9807356at2"/>
<dbReference type="InterPro" id="IPR051199">
    <property type="entry name" value="LPS_LOS_Heptosyltrfase"/>
</dbReference>
<evidence type="ECO:0000313" key="3">
    <source>
        <dbReference type="EMBL" id="SEH34001.1"/>
    </source>
</evidence>
<dbReference type="EMBL" id="FNWO01000005">
    <property type="protein sequence ID" value="SEH34001.1"/>
    <property type="molecule type" value="Genomic_DNA"/>
</dbReference>
<accession>A0A1H6HE01</accession>
<dbReference type="Proteomes" id="UP000182983">
    <property type="component" value="Unassembled WGS sequence"/>
</dbReference>
<dbReference type="Gene3D" id="3.40.50.2000">
    <property type="entry name" value="Glycogen Phosphorylase B"/>
    <property type="match status" value="2"/>
</dbReference>
<evidence type="ECO:0000256" key="1">
    <source>
        <dbReference type="ARBA" id="ARBA00022676"/>
    </source>
</evidence>
<evidence type="ECO:0000256" key="2">
    <source>
        <dbReference type="ARBA" id="ARBA00022679"/>
    </source>
</evidence>
<keyword evidence="4" id="KW-1185">Reference proteome</keyword>
<evidence type="ECO:0000313" key="4">
    <source>
        <dbReference type="Proteomes" id="UP000182983"/>
    </source>
</evidence>
<dbReference type="PANTHER" id="PTHR30160">
    <property type="entry name" value="TETRAACYLDISACCHARIDE 4'-KINASE-RELATED"/>
    <property type="match status" value="1"/>
</dbReference>